<name>A0ABR4JXH8_9EURO</name>
<accession>A0ABR4JXH8</accession>
<dbReference type="PANTHER" id="PTHR15715">
    <property type="entry name" value="CENTROSOMAL PROTEIN OF 170 KDA"/>
    <property type="match status" value="1"/>
</dbReference>
<evidence type="ECO:0000313" key="5">
    <source>
        <dbReference type="Proteomes" id="UP001610446"/>
    </source>
</evidence>
<feature type="transmembrane region" description="Helical" evidence="2">
    <location>
        <begin position="644"/>
        <end position="665"/>
    </location>
</feature>
<keyword evidence="2" id="KW-1133">Transmembrane helix</keyword>
<dbReference type="SUPFAM" id="SSF49879">
    <property type="entry name" value="SMAD/FHA domain"/>
    <property type="match status" value="1"/>
</dbReference>
<dbReference type="InterPro" id="IPR000253">
    <property type="entry name" value="FHA_dom"/>
</dbReference>
<dbReference type="EMBL" id="JBFXLU010000078">
    <property type="protein sequence ID" value="KAL2844758.1"/>
    <property type="molecule type" value="Genomic_DNA"/>
</dbReference>
<feature type="domain" description="FHA" evidence="3">
    <location>
        <begin position="33"/>
        <end position="94"/>
    </location>
</feature>
<dbReference type="Proteomes" id="UP001610446">
    <property type="component" value="Unassembled WGS sequence"/>
</dbReference>
<dbReference type="Pfam" id="PF00498">
    <property type="entry name" value="FHA"/>
    <property type="match status" value="1"/>
</dbReference>
<keyword evidence="2" id="KW-0472">Membrane</keyword>
<dbReference type="InterPro" id="IPR008984">
    <property type="entry name" value="SMAD_FHA_dom_sf"/>
</dbReference>
<evidence type="ECO:0000313" key="4">
    <source>
        <dbReference type="EMBL" id="KAL2844758.1"/>
    </source>
</evidence>
<feature type="compositionally biased region" description="Polar residues" evidence="1">
    <location>
        <begin position="138"/>
        <end position="151"/>
    </location>
</feature>
<proteinExistence type="predicted"/>
<evidence type="ECO:0000256" key="1">
    <source>
        <dbReference type="SAM" id="MobiDB-lite"/>
    </source>
</evidence>
<dbReference type="InterPro" id="IPR051176">
    <property type="entry name" value="Cent_Immune-Sig_Mod"/>
</dbReference>
<gene>
    <name evidence="4" type="ORF">BJY01DRAFT_214777</name>
</gene>
<comment type="caution">
    <text evidence="4">The sequence shown here is derived from an EMBL/GenBank/DDBJ whole genome shotgun (WGS) entry which is preliminary data.</text>
</comment>
<feature type="compositionally biased region" description="Polar residues" evidence="1">
    <location>
        <begin position="210"/>
        <end position="219"/>
    </location>
</feature>
<sequence length="671" mass="73010">MSETQATVVLHTLGHPDSLPYRSLTFTSESDRVQIGRASKRENKNLSPTRHNALFDSRVMSRTHAVLRVSLEKKLLYIRDPGSMHGTWLNQGKLPIDQDIELSNGDVLTFGVEVVRGADTFPPLAVRCECQWLQIQSDTVPQKQHQTSNTFCVPEDDDDEYDDDDDENDCEITSHNPVAFDLTGDQDSESEASGVDSDSDDSHSVIEVPSPTSSPIQNSDIKDNNRMEVPPMPADPLSQSPVEQNNERTEDSEQPLATPRMTPPSVGYESEDPHGENQYYDECFAIHSSDEESNVDSEDWGLNDEVDDAADETILEPFEANIHFPKQDFESVSSSARADHETVNIEPLAHEGLQEVASAGSPATLPPAKQLPNDILGTWNVPPILSAGSISEINRLPEMKLAGAPFQQTDRSISGISSTSPPRLPPLYSGFDRLGSDLEPFFQNVSPSDRFVTTAPAHCISPLAVETSQPTSFPQIESLSSQSSRVSSTHYKDGPFASNKPIVSTGSTGVTAVNGSAKSDILPFMDPLAPMIPRISCDAFPERETGSFPPVEQWKTFNADSEKISSKKRKATEMESEPKDVVKAVELAKEKTDLADIQKQEITAAVDQEGAQIITVGVPPVSEEVERPTKRAKAPRPTSLRSHATTAILGAVVGAVGTIAALASLPPDYFA</sequence>
<dbReference type="PANTHER" id="PTHR15715:SF37">
    <property type="entry name" value="LD47843P"/>
    <property type="match status" value="1"/>
</dbReference>
<protein>
    <recommendedName>
        <fullName evidence="3">FHA domain-containing protein</fullName>
    </recommendedName>
</protein>
<dbReference type="Gene3D" id="2.60.200.20">
    <property type="match status" value="1"/>
</dbReference>
<keyword evidence="2" id="KW-0812">Transmembrane</keyword>
<evidence type="ECO:0000259" key="3">
    <source>
        <dbReference type="PROSITE" id="PS50006"/>
    </source>
</evidence>
<organism evidence="4 5">
    <name type="scientific">Aspergillus pseudoustus</name>
    <dbReference type="NCBI Taxonomy" id="1810923"/>
    <lineage>
        <taxon>Eukaryota</taxon>
        <taxon>Fungi</taxon>
        <taxon>Dikarya</taxon>
        <taxon>Ascomycota</taxon>
        <taxon>Pezizomycotina</taxon>
        <taxon>Eurotiomycetes</taxon>
        <taxon>Eurotiomycetidae</taxon>
        <taxon>Eurotiales</taxon>
        <taxon>Aspergillaceae</taxon>
        <taxon>Aspergillus</taxon>
        <taxon>Aspergillus subgen. Nidulantes</taxon>
    </lineage>
</organism>
<feature type="compositionally biased region" description="Acidic residues" evidence="1">
    <location>
        <begin position="154"/>
        <end position="170"/>
    </location>
</feature>
<dbReference type="PROSITE" id="PS50006">
    <property type="entry name" value="FHA_DOMAIN"/>
    <property type="match status" value="1"/>
</dbReference>
<reference evidence="4 5" key="1">
    <citation type="submission" date="2024-07" db="EMBL/GenBank/DDBJ databases">
        <title>Section-level genome sequencing and comparative genomics of Aspergillus sections Usti and Cavernicolus.</title>
        <authorList>
            <consortium name="Lawrence Berkeley National Laboratory"/>
            <person name="Nybo J.L."/>
            <person name="Vesth T.C."/>
            <person name="Theobald S."/>
            <person name="Frisvad J.C."/>
            <person name="Larsen T.O."/>
            <person name="Kjaerboelling I."/>
            <person name="Rothschild-Mancinelli K."/>
            <person name="Lyhne E.K."/>
            <person name="Kogle M.E."/>
            <person name="Barry K."/>
            <person name="Clum A."/>
            <person name="Na H."/>
            <person name="Ledsgaard L."/>
            <person name="Lin J."/>
            <person name="Lipzen A."/>
            <person name="Kuo A."/>
            <person name="Riley R."/>
            <person name="Mondo S."/>
            <person name="Labutti K."/>
            <person name="Haridas S."/>
            <person name="Pangalinan J."/>
            <person name="Salamov A.A."/>
            <person name="Simmons B.A."/>
            <person name="Magnuson J.K."/>
            <person name="Chen J."/>
            <person name="Drula E."/>
            <person name="Henrissat B."/>
            <person name="Wiebenga A."/>
            <person name="Lubbers R.J."/>
            <person name="Gomes A.C."/>
            <person name="Makela M.R."/>
            <person name="Stajich J."/>
            <person name="Grigoriev I.V."/>
            <person name="Mortensen U.H."/>
            <person name="De Vries R.P."/>
            <person name="Baker S.E."/>
            <person name="Andersen M.R."/>
        </authorList>
    </citation>
    <scope>NUCLEOTIDE SEQUENCE [LARGE SCALE GENOMIC DNA]</scope>
    <source>
        <strain evidence="4 5">CBS 123904</strain>
    </source>
</reference>
<keyword evidence="5" id="KW-1185">Reference proteome</keyword>
<dbReference type="SMART" id="SM00240">
    <property type="entry name" value="FHA"/>
    <property type="match status" value="1"/>
</dbReference>
<feature type="region of interest" description="Disordered" evidence="1">
    <location>
        <begin position="138"/>
        <end position="274"/>
    </location>
</feature>
<evidence type="ECO:0000256" key="2">
    <source>
        <dbReference type="SAM" id="Phobius"/>
    </source>
</evidence>